<dbReference type="InterPro" id="IPR012674">
    <property type="entry name" value="Calycin"/>
</dbReference>
<keyword evidence="2" id="KW-1133">Transmembrane helix</keyword>
<proteinExistence type="predicted"/>
<feature type="region of interest" description="Disordered" evidence="1">
    <location>
        <begin position="1"/>
        <end position="20"/>
    </location>
</feature>
<dbReference type="Gene3D" id="2.40.128.20">
    <property type="match status" value="1"/>
</dbReference>
<keyword evidence="2" id="KW-0812">Transmembrane</keyword>
<gene>
    <name evidence="3" type="ORF">TCAL_16870</name>
</gene>
<organism evidence="3 4">
    <name type="scientific">Tigriopus californicus</name>
    <name type="common">Marine copepod</name>
    <dbReference type="NCBI Taxonomy" id="6832"/>
    <lineage>
        <taxon>Eukaryota</taxon>
        <taxon>Metazoa</taxon>
        <taxon>Ecdysozoa</taxon>
        <taxon>Arthropoda</taxon>
        <taxon>Crustacea</taxon>
        <taxon>Multicrustacea</taxon>
        <taxon>Hexanauplia</taxon>
        <taxon>Copepoda</taxon>
        <taxon>Harpacticoida</taxon>
        <taxon>Harpacticidae</taxon>
        <taxon>Tigriopus</taxon>
    </lineage>
</organism>
<dbReference type="AlphaFoldDB" id="A0A553PBW7"/>
<evidence type="ECO:0000256" key="1">
    <source>
        <dbReference type="SAM" id="MobiDB-lite"/>
    </source>
</evidence>
<accession>A0A553PBW7</accession>
<sequence length="282" mass="32131">MGTDYHSVNQTDSKTTNPEFKATRSCCSCKCWCFTCCILLVIVIGIAVGLYFVFDGIGFFSANKIKLDNDGEWDKKLTSPVGKSAQILSLEDISGEYELVSFDKGFENFLKAMGIPFFVLPIILSTTETLHINATHDGKWSITRDMGFMKKTNDFELEEEFELEWGRKSGIMHSTCSFEAMNNTLICISEEKAKGWNFVDKMIFSELGMINDKYFKEDDIRAKKYYQRKYLPEGQAFDSPDMPPRTEPPVEDSPFSSEDDGWDNDGFFDFDEQPDTTGVPNR</sequence>
<keyword evidence="2" id="KW-0472">Membrane</keyword>
<feature type="transmembrane region" description="Helical" evidence="2">
    <location>
        <begin position="31"/>
        <end position="54"/>
    </location>
</feature>
<dbReference type="EMBL" id="VCGU01000005">
    <property type="protein sequence ID" value="TRY75178.1"/>
    <property type="molecule type" value="Genomic_DNA"/>
</dbReference>
<reference evidence="3 4" key="1">
    <citation type="journal article" date="2018" name="Nat. Ecol. Evol.">
        <title>Genomic signatures of mitonuclear coevolution across populations of Tigriopus californicus.</title>
        <authorList>
            <person name="Barreto F.S."/>
            <person name="Watson E.T."/>
            <person name="Lima T.G."/>
            <person name="Willett C.S."/>
            <person name="Edmands S."/>
            <person name="Li W."/>
            <person name="Burton R.S."/>
        </authorList>
    </citation>
    <scope>NUCLEOTIDE SEQUENCE [LARGE SCALE GENOMIC DNA]</scope>
    <source>
        <strain evidence="3 4">San Diego</strain>
    </source>
</reference>
<dbReference type="OrthoDB" id="6382389at2759"/>
<name>A0A553PBW7_TIGCA</name>
<evidence type="ECO:0000256" key="2">
    <source>
        <dbReference type="SAM" id="Phobius"/>
    </source>
</evidence>
<comment type="caution">
    <text evidence="3">The sequence shown here is derived from an EMBL/GenBank/DDBJ whole genome shotgun (WGS) entry which is preliminary data.</text>
</comment>
<feature type="region of interest" description="Disordered" evidence="1">
    <location>
        <begin position="233"/>
        <end position="282"/>
    </location>
</feature>
<protein>
    <submittedName>
        <fullName evidence="3">Uncharacterized protein</fullName>
    </submittedName>
</protein>
<keyword evidence="4" id="KW-1185">Reference proteome</keyword>
<feature type="compositionally biased region" description="Acidic residues" evidence="1">
    <location>
        <begin position="257"/>
        <end position="274"/>
    </location>
</feature>
<feature type="compositionally biased region" description="Polar residues" evidence="1">
    <location>
        <begin position="1"/>
        <end position="18"/>
    </location>
</feature>
<evidence type="ECO:0000313" key="4">
    <source>
        <dbReference type="Proteomes" id="UP000318571"/>
    </source>
</evidence>
<dbReference type="Proteomes" id="UP000318571">
    <property type="component" value="Chromosome 2"/>
</dbReference>
<evidence type="ECO:0000313" key="3">
    <source>
        <dbReference type="EMBL" id="TRY75178.1"/>
    </source>
</evidence>
<dbReference type="SUPFAM" id="SSF50814">
    <property type="entry name" value="Lipocalins"/>
    <property type="match status" value="1"/>
</dbReference>